<name>A0ABS9HHU7_9ACTN</name>
<dbReference type="PANTHER" id="PTHR47505">
    <property type="entry name" value="DNA UTILIZATION PROTEIN YHGH"/>
    <property type="match status" value="1"/>
</dbReference>
<dbReference type="PANTHER" id="PTHR47505:SF1">
    <property type="entry name" value="DNA UTILIZATION PROTEIN YHGH"/>
    <property type="match status" value="1"/>
</dbReference>
<gene>
    <name evidence="1" type="ORF">L2K70_19430</name>
</gene>
<dbReference type="InterPro" id="IPR051910">
    <property type="entry name" value="ComF/GntX_DNA_util-trans"/>
</dbReference>
<protein>
    <submittedName>
        <fullName evidence="1">ComF family protein</fullName>
    </submittedName>
</protein>
<evidence type="ECO:0000313" key="2">
    <source>
        <dbReference type="Proteomes" id="UP001201161"/>
    </source>
</evidence>
<proteinExistence type="predicted"/>
<dbReference type="Gene3D" id="3.40.50.2020">
    <property type="match status" value="1"/>
</dbReference>
<dbReference type="InterPro" id="IPR029057">
    <property type="entry name" value="PRTase-like"/>
</dbReference>
<dbReference type="SUPFAM" id="SSF53271">
    <property type="entry name" value="PRTase-like"/>
    <property type="match status" value="1"/>
</dbReference>
<dbReference type="EMBL" id="JAKJHZ010000012">
    <property type="protein sequence ID" value="MCF6379790.1"/>
    <property type="molecule type" value="Genomic_DNA"/>
</dbReference>
<dbReference type="RefSeq" id="WP_236404980.1">
    <property type="nucleotide sequence ID" value="NZ_JAKJHZ010000012.1"/>
</dbReference>
<evidence type="ECO:0000313" key="1">
    <source>
        <dbReference type="EMBL" id="MCF6379790.1"/>
    </source>
</evidence>
<reference evidence="1 2" key="1">
    <citation type="submission" date="2022-01" db="EMBL/GenBank/DDBJ databases">
        <title>Nocardioides sp. nov., an actinomycete isolated from mining soil.</title>
        <authorList>
            <person name="Liu L."/>
        </authorList>
    </citation>
    <scope>NUCLEOTIDE SEQUENCE [LARGE SCALE GENOMIC DNA]</scope>
    <source>
        <strain evidence="1 2">KLBMP 9356</strain>
    </source>
</reference>
<organism evidence="1 2">
    <name type="scientific">Nocardioides potassii</name>
    <dbReference type="NCBI Taxonomy" id="2911371"/>
    <lineage>
        <taxon>Bacteria</taxon>
        <taxon>Bacillati</taxon>
        <taxon>Actinomycetota</taxon>
        <taxon>Actinomycetes</taxon>
        <taxon>Propionibacteriales</taxon>
        <taxon>Nocardioidaceae</taxon>
        <taxon>Nocardioides</taxon>
    </lineage>
</organism>
<sequence length="249" mass="25745">MLDAALDLFLGSRCVGCDQPGRMLCGRCRSALSTSARVAWPTPVPDGLVTPWATEVYDGAVRALVVGHKDRGQWGHRRVLGDLLATAVLGATAALDPDVPVLLVPVPSRPGAGRQRGYEATAAMVRAAADVVRRQRPVAVAPLLVSRGAADQAGLDAGGRAANVGHSMTCPATSLARAARRWPRGHVVVCDDVVTTGSTAREAQRALEAVGLWPVAVAAVAATRRRGREVGPEVGRGVVPTVGPGARNG</sequence>
<dbReference type="Proteomes" id="UP001201161">
    <property type="component" value="Unassembled WGS sequence"/>
</dbReference>
<accession>A0ABS9HHU7</accession>
<keyword evidence="2" id="KW-1185">Reference proteome</keyword>
<comment type="caution">
    <text evidence="1">The sequence shown here is derived from an EMBL/GenBank/DDBJ whole genome shotgun (WGS) entry which is preliminary data.</text>
</comment>